<dbReference type="Pfam" id="PF00400">
    <property type="entry name" value="WD40"/>
    <property type="match status" value="5"/>
</dbReference>
<proteinExistence type="predicted"/>
<dbReference type="PROSITE" id="PS50082">
    <property type="entry name" value="WD_REPEATS_2"/>
    <property type="match status" value="4"/>
</dbReference>
<evidence type="ECO:0000256" key="4">
    <source>
        <dbReference type="ARBA" id="ARBA00023242"/>
    </source>
</evidence>
<dbReference type="PRINTS" id="PR00320">
    <property type="entry name" value="GPROTEINBRPT"/>
</dbReference>
<dbReference type="Pfam" id="PF12265">
    <property type="entry name" value="CAF1C_H4-bd"/>
    <property type="match status" value="2"/>
</dbReference>
<feature type="compositionally biased region" description="Acidic residues" evidence="7">
    <location>
        <begin position="603"/>
        <end position="618"/>
    </location>
</feature>
<dbReference type="EMBL" id="KL363206">
    <property type="protein sequence ID" value="KFD54592.1"/>
    <property type="molecule type" value="Genomic_DNA"/>
</dbReference>
<evidence type="ECO:0000256" key="2">
    <source>
        <dbReference type="ARBA" id="ARBA00022574"/>
    </source>
</evidence>
<dbReference type="InterPro" id="IPR036322">
    <property type="entry name" value="WD40_repeat_dom_sf"/>
</dbReference>
<dbReference type="Gene3D" id="2.130.10.10">
    <property type="entry name" value="YVTN repeat-like/Quinoprotein amine dehydrogenase"/>
    <property type="match status" value="2"/>
</dbReference>
<evidence type="ECO:0000259" key="8">
    <source>
        <dbReference type="Pfam" id="PF12265"/>
    </source>
</evidence>
<feature type="compositionally biased region" description="Acidic residues" evidence="7">
    <location>
        <begin position="69"/>
        <end position="91"/>
    </location>
</feature>
<dbReference type="InterPro" id="IPR022052">
    <property type="entry name" value="Histone-bd_RBBP4-like_N"/>
</dbReference>
<dbReference type="Proteomes" id="UP000030764">
    <property type="component" value="Unassembled WGS sequence"/>
</dbReference>
<feature type="compositionally biased region" description="Acidic residues" evidence="7">
    <location>
        <begin position="192"/>
        <end position="207"/>
    </location>
</feature>
<evidence type="ECO:0000256" key="3">
    <source>
        <dbReference type="ARBA" id="ARBA00022737"/>
    </source>
</evidence>
<name>A0A085MBJ6_9BILA</name>
<evidence type="ECO:0000313" key="9">
    <source>
        <dbReference type="EMBL" id="KFD54592.1"/>
    </source>
</evidence>
<dbReference type="SMART" id="SM00320">
    <property type="entry name" value="WD40"/>
    <property type="match status" value="9"/>
</dbReference>
<evidence type="ECO:0000256" key="1">
    <source>
        <dbReference type="ARBA" id="ARBA00004123"/>
    </source>
</evidence>
<feature type="region of interest" description="Disordered" evidence="7">
    <location>
        <begin position="184"/>
        <end position="208"/>
    </location>
</feature>
<evidence type="ECO:0000256" key="5">
    <source>
        <dbReference type="ARBA" id="ARBA00040876"/>
    </source>
</evidence>
<dbReference type="InterPro" id="IPR020472">
    <property type="entry name" value="WD40_PAC1"/>
</dbReference>
<dbReference type="GO" id="GO:0005730">
    <property type="term" value="C:nucleolus"/>
    <property type="evidence" value="ECO:0007669"/>
    <property type="project" value="TreeGrafter"/>
</dbReference>
<dbReference type="AlphaFoldDB" id="A0A085MBJ6"/>
<keyword evidence="3" id="KW-0677">Repeat</keyword>
<dbReference type="SUPFAM" id="SSF50978">
    <property type="entry name" value="WD40 repeat-like"/>
    <property type="match status" value="2"/>
</dbReference>
<dbReference type="PANTHER" id="PTHR45903:SF1">
    <property type="entry name" value="GLUTAMATE-RICH WD REPEAT-CONTAINING PROTEIN 1"/>
    <property type="match status" value="1"/>
</dbReference>
<organism evidence="9 10">
    <name type="scientific">Trichuris suis</name>
    <name type="common">pig whipworm</name>
    <dbReference type="NCBI Taxonomy" id="68888"/>
    <lineage>
        <taxon>Eukaryota</taxon>
        <taxon>Metazoa</taxon>
        <taxon>Ecdysozoa</taxon>
        <taxon>Nematoda</taxon>
        <taxon>Enoplea</taxon>
        <taxon>Dorylaimia</taxon>
        <taxon>Trichinellida</taxon>
        <taxon>Trichuridae</taxon>
        <taxon>Trichuris</taxon>
    </lineage>
</organism>
<comment type="subcellular location">
    <subcellularLocation>
        <location evidence="1">Nucleus</location>
    </subcellularLocation>
</comment>
<dbReference type="PROSITE" id="PS00678">
    <property type="entry name" value="WD_REPEATS_1"/>
    <property type="match status" value="1"/>
</dbReference>
<dbReference type="InterPro" id="IPR001680">
    <property type="entry name" value="WD40_rpt"/>
</dbReference>
<evidence type="ECO:0000256" key="7">
    <source>
        <dbReference type="SAM" id="MobiDB-lite"/>
    </source>
</evidence>
<feature type="repeat" description="WD" evidence="6">
    <location>
        <begin position="737"/>
        <end position="770"/>
    </location>
</feature>
<keyword evidence="10" id="KW-1185">Reference proteome</keyword>
<reference evidence="9 10" key="1">
    <citation type="journal article" date="2014" name="Nat. Genet.">
        <title>Genome and transcriptome of the porcine whipworm Trichuris suis.</title>
        <authorList>
            <person name="Jex A.R."/>
            <person name="Nejsum P."/>
            <person name="Schwarz E.M."/>
            <person name="Hu L."/>
            <person name="Young N.D."/>
            <person name="Hall R.S."/>
            <person name="Korhonen P.K."/>
            <person name="Liao S."/>
            <person name="Thamsborg S."/>
            <person name="Xia J."/>
            <person name="Xu P."/>
            <person name="Wang S."/>
            <person name="Scheerlinck J.P."/>
            <person name="Hofmann A."/>
            <person name="Sternberg P.W."/>
            <person name="Wang J."/>
            <person name="Gasser R.B."/>
        </authorList>
    </citation>
    <scope>NUCLEOTIDE SEQUENCE [LARGE SCALE GENOMIC DNA]</scope>
    <source>
        <strain evidence="9">DCEP-RM93M</strain>
    </source>
</reference>
<dbReference type="InterPro" id="IPR019775">
    <property type="entry name" value="WD40_repeat_CS"/>
</dbReference>
<gene>
    <name evidence="9" type="ORF">M513_04537</name>
</gene>
<keyword evidence="2 6" id="KW-0853">WD repeat</keyword>
<keyword evidence="4" id="KW-0539">Nucleus</keyword>
<feature type="region of interest" description="Disordered" evidence="7">
    <location>
        <begin position="69"/>
        <end position="96"/>
    </location>
</feature>
<feature type="repeat" description="WD" evidence="6">
    <location>
        <begin position="420"/>
        <end position="451"/>
    </location>
</feature>
<sequence length="922" mass="104387">MTTRRPSRCKKILRTRKIIVFLRHAGFTECPEQRSGALESVFKILGQQSRKTKKSLCLSPNFMEGEEFGAVESSEEQDDNREEEEEEEEENSYSARRDVYLPGLSRPLMNGEKLVFDKSAYEMYHKFHTIYPCLSFEPLTFDTNSSSYPLEFPFHCSLVAGTQAAKRTKNAIILMQLENLNRFSKRSNDESSSSEEDEESVESDDENKEPYFKCAQIPHHGDINRIRVTTYVHDTLLCATWSAMGKVHIWNLSPAVKAIETMDINSGVVTLAEKDVFAFTGHLVEGFAMDWSMLTAGRLATGDCRRNIHLWKLIEGGTWQVDQRAFKKHEGSVEDVRWSKSESNVNFRYANVHCFYLCPPVFFSCSSDKSIKIWDARAKPENACIFDIMNAHDSDVNVIDVSSAQQLLIRCGDDGAWLYHQGPINSVEWYPHEKGVFAVSSEDNVVTLWDLTADTMNAGENENLENIPPQLLFIHLGQREVKEVHWHPNCKGVFLSTAINGFNVAKTISVYLPGLSRPLMNGEKLVFDKSAYEMYHKFHTIYPCLSFEPLTFDTNSSSYPLEFPFHCSLVAGTQAAKRTKNAIILMQLENLNRFSKRSNDESSSSEEDEESVESDDENKEPYFKCAQIPHHGDINRIRVTTYVHDTLLCATWSAMGKVHIWNLSPAVKAIETMDINSGVVTLAEKDVFAFTGHLVEGFAMDWSMLTAGRLATGDCRRNIHLWKLIEGGTWQVDQRAFKKHEGSVEDVRWSKSESNVFFSCSSDKSIKIWDARAKPENACIFDIMNAHDSDVNVIDVSSAQQLLISGGDDGAVKIWDLRAIQDSKPVALFKYHQGPINSVEWYPHEKGVFAVSSEDNVVTLWDLTADTMNAGENENLENIPPQLLFIHLGQREVKEVHWHPNCKGVFLSTAINGFNVAKTISV</sequence>
<dbReference type="PANTHER" id="PTHR45903">
    <property type="entry name" value="GLUTAMATE-RICH WD REPEAT-CONTAINING PROTEIN 1"/>
    <property type="match status" value="1"/>
</dbReference>
<feature type="domain" description="Histone-binding protein RBBP4-like N-terminal" evidence="8">
    <location>
        <begin position="112"/>
        <end position="181"/>
    </location>
</feature>
<evidence type="ECO:0000313" key="10">
    <source>
        <dbReference type="Proteomes" id="UP000030764"/>
    </source>
</evidence>
<dbReference type="GO" id="GO:0042254">
    <property type="term" value="P:ribosome biogenesis"/>
    <property type="evidence" value="ECO:0007669"/>
    <property type="project" value="TreeGrafter"/>
</dbReference>
<feature type="domain" description="Histone-binding protein RBBP4-like N-terminal" evidence="8">
    <location>
        <begin position="523"/>
        <end position="592"/>
    </location>
</feature>
<protein>
    <recommendedName>
        <fullName evidence="5">Glutamate-rich WD repeat-containing protein 1</fullName>
    </recommendedName>
</protein>
<feature type="region of interest" description="Disordered" evidence="7">
    <location>
        <begin position="596"/>
        <end position="619"/>
    </location>
</feature>
<accession>A0A085MBJ6</accession>
<dbReference type="PROSITE" id="PS50294">
    <property type="entry name" value="WD_REPEATS_REGION"/>
    <property type="match status" value="3"/>
</dbReference>
<dbReference type="InterPro" id="IPR015943">
    <property type="entry name" value="WD40/YVTN_repeat-like_dom_sf"/>
</dbReference>
<dbReference type="InterPro" id="IPR051972">
    <property type="entry name" value="Glutamate-rich_WD_repeat"/>
</dbReference>
<evidence type="ECO:0000256" key="6">
    <source>
        <dbReference type="PROSITE-ProRule" id="PRU00221"/>
    </source>
</evidence>
<feature type="repeat" description="WD" evidence="6">
    <location>
        <begin position="829"/>
        <end position="863"/>
    </location>
</feature>
<feature type="repeat" description="WD" evidence="6">
    <location>
        <begin position="784"/>
        <end position="818"/>
    </location>
</feature>